<keyword evidence="3 14" id="KW-0808">Transferase</keyword>
<dbReference type="FunFam" id="1.10.8.60:FF:000013">
    <property type="entry name" value="DNA polymerase III subunit gamma/tau"/>
    <property type="match status" value="1"/>
</dbReference>
<dbReference type="Pfam" id="PF12170">
    <property type="entry name" value="DNA_pol3_tau_5"/>
    <property type="match status" value="1"/>
</dbReference>
<dbReference type="InterPro" id="IPR008921">
    <property type="entry name" value="DNA_pol3_clamp-load_cplx_C"/>
</dbReference>
<dbReference type="Pfam" id="PF22608">
    <property type="entry name" value="DNAX_ATPase_lid"/>
    <property type="match status" value="1"/>
</dbReference>
<evidence type="ECO:0000256" key="5">
    <source>
        <dbReference type="ARBA" id="ARBA00022705"/>
    </source>
</evidence>
<evidence type="ECO:0000256" key="11">
    <source>
        <dbReference type="ARBA" id="ARBA00049244"/>
    </source>
</evidence>
<dbReference type="InterPro" id="IPR038249">
    <property type="entry name" value="PolIII_tau_V_sf"/>
</dbReference>
<dbReference type="InterPro" id="IPR003593">
    <property type="entry name" value="AAA+_ATPase"/>
</dbReference>
<dbReference type="FunFam" id="3.40.50.300:FF:000014">
    <property type="entry name" value="DNA polymerase III subunit gamma/tau"/>
    <property type="match status" value="1"/>
</dbReference>
<keyword evidence="6" id="KW-0479">Metal-binding</keyword>
<dbReference type="PANTHER" id="PTHR11669:SF0">
    <property type="entry name" value="PROTEIN STICHEL-LIKE 2"/>
    <property type="match status" value="1"/>
</dbReference>
<dbReference type="GO" id="GO:0006261">
    <property type="term" value="P:DNA-templated DNA replication"/>
    <property type="evidence" value="ECO:0007669"/>
    <property type="project" value="TreeGrafter"/>
</dbReference>
<keyword evidence="4 14" id="KW-0548">Nucleotidyltransferase</keyword>
<dbReference type="InterPro" id="IPR012763">
    <property type="entry name" value="DNA_pol_III_sug/sutau_N"/>
</dbReference>
<evidence type="ECO:0000313" key="14">
    <source>
        <dbReference type="EMBL" id="VAW52220.1"/>
    </source>
</evidence>
<evidence type="ECO:0000256" key="8">
    <source>
        <dbReference type="ARBA" id="ARBA00022833"/>
    </source>
</evidence>
<dbReference type="CDD" id="cd00009">
    <property type="entry name" value="AAA"/>
    <property type="match status" value="1"/>
</dbReference>
<dbReference type="EC" id="2.7.7.7" evidence="2"/>
<name>A0A3B0WIA3_9ZZZZ</name>
<evidence type="ECO:0000256" key="3">
    <source>
        <dbReference type="ARBA" id="ARBA00022679"/>
    </source>
</evidence>
<dbReference type="GO" id="GO:0009360">
    <property type="term" value="C:DNA polymerase III complex"/>
    <property type="evidence" value="ECO:0007669"/>
    <property type="project" value="InterPro"/>
</dbReference>
<comment type="similarity">
    <text evidence="1">Belongs to the DnaX/STICHEL family.</text>
</comment>
<evidence type="ECO:0000256" key="6">
    <source>
        <dbReference type="ARBA" id="ARBA00022723"/>
    </source>
</evidence>
<evidence type="ECO:0000256" key="7">
    <source>
        <dbReference type="ARBA" id="ARBA00022741"/>
    </source>
</evidence>
<dbReference type="CDD" id="cd18137">
    <property type="entry name" value="HLD_clamp_pol_III_gamma_tau"/>
    <property type="match status" value="1"/>
</dbReference>
<dbReference type="EMBL" id="UOFE01000025">
    <property type="protein sequence ID" value="VAW52220.1"/>
    <property type="molecule type" value="Genomic_DNA"/>
</dbReference>
<dbReference type="Pfam" id="PF13177">
    <property type="entry name" value="DNA_pol3_delta2"/>
    <property type="match status" value="1"/>
</dbReference>
<dbReference type="PANTHER" id="PTHR11669">
    <property type="entry name" value="REPLICATION FACTOR C / DNA POLYMERASE III GAMMA-TAU SUBUNIT"/>
    <property type="match status" value="1"/>
</dbReference>
<sequence>MSYQVLARKWRPQNFQELVGQEHVQRALVNALNDDRLHHAYLFTGTRGVGKTTIARIFSKSLNCEKGITSTPCGECSTCLEIAEGRYVDLIEVDAASRTGVDDTRELLENVQYAPTRGRYKVYLIDEVHMFSKSSFNALLKTLEEPPPHVKFLLATTDPQKLPVTILSRCLQFNLKRLPVSLIISHLQHILTEEKVEFDVTALQLIAEGADGSMRDALSLLDQALAFGGGKIEEQEVRDMLGNVSRDKVIGLLKAILQRDAVQTMQAVNILAEFSPDFENVLAELLSLLHHMSLAKSVPEALDEFVSARDVLLQLSEEISAEDLHLFYQIALIGRRDLPLSPDARNGFEMIMLRMLAFRPASVEAGTVSSSPSSAPVSVQQNNQPQIQEKSVAPAPVTRAPVASVSNESSVQETVQPVIQAPMSSAVSNDWRDVVNSLGLGGLVKQLAINCTMNQRDGCNITLNIASGHSNLINPKAKQRLQQALGEYFNIEAKLDIKVVNQVESESPAQTTQRETNQRQQQAVESINEDSFAQSLKEHFNAEVIPGSVKPVT</sequence>
<protein>
    <recommendedName>
        <fullName evidence="2">DNA-directed DNA polymerase</fullName>
        <ecNumber evidence="2">2.7.7.7</ecNumber>
    </recommendedName>
</protein>
<accession>A0A3B0WIA3</accession>
<dbReference type="GO" id="GO:0046872">
    <property type="term" value="F:metal ion binding"/>
    <property type="evidence" value="ECO:0007669"/>
    <property type="project" value="UniProtKB-KW"/>
</dbReference>
<dbReference type="GO" id="GO:0003887">
    <property type="term" value="F:DNA-directed DNA polymerase activity"/>
    <property type="evidence" value="ECO:0007669"/>
    <property type="project" value="UniProtKB-KW"/>
</dbReference>
<keyword evidence="10" id="KW-0239">DNA-directed DNA polymerase</keyword>
<dbReference type="NCBIfam" id="NF005942">
    <property type="entry name" value="PRK07994.1"/>
    <property type="match status" value="1"/>
</dbReference>
<feature type="region of interest" description="Disordered" evidence="12">
    <location>
        <begin position="367"/>
        <end position="394"/>
    </location>
</feature>
<feature type="domain" description="AAA+ ATPase" evidence="13">
    <location>
        <begin position="37"/>
        <end position="178"/>
    </location>
</feature>
<dbReference type="GO" id="GO:0005524">
    <property type="term" value="F:ATP binding"/>
    <property type="evidence" value="ECO:0007669"/>
    <property type="project" value="UniProtKB-KW"/>
</dbReference>
<dbReference type="InterPro" id="IPR022754">
    <property type="entry name" value="DNA_pol_III_gamma-3"/>
</dbReference>
<keyword evidence="8" id="KW-0862">Zinc</keyword>
<keyword evidence="7" id="KW-0547">Nucleotide-binding</keyword>
<keyword evidence="5" id="KW-0235">DNA replication</keyword>
<organism evidence="14">
    <name type="scientific">hydrothermal vent metagenome</name>
    <dbReference type="NCBI Taxonomy" id="652676"/>
    <lineage>
        <taxon>unclassified sequences</taxon>
        <taxon>metagenomes</taxon>
        <taxon>ecological metagenomes</taxon>
    </lineage>
</organism>
<evidence type="ECO:0000259" key="13">
    <source>
        <dbReference type="SMART" id="SM00382"/>
    </source>
</evidence>
<feature type="compositionally biased region" description="Low complexity" evidence="12">
    <location>
        <begin position="368"/>
        <end position="379"/>
    </location>
</feature>
<evidence type="ECO:0000256" key="2">
    <source>
        <dbReference type="ARBA" id="ARBA00012417"/>
    </source>
</evidence>
<evidence type="ECO:0000256" key="10">
    <source>
        <dbReference type="ARBA" id="ARBA00022932"/>
    </source>
</evidence>
<evidence type="ECO:0000256" key="1">
    <source>
        <dbReference type="ARBA" id="ARBA00006360"/>
    </source>
</evidence>
<proteinExistence type="inferred from homology"/>
<dbReference type="InterPro" id="IPR021029">
    <property type="entry name" value="DNA_pol_III_tau_dom-5"/>
</dbReference>
<dbReference type="Gene3D" id="1.10.8.60">
    <property type="match status" value="1"/>
</dbReference>
<dbReference type="NCBIfam" id="TIGR02397">
    <property type="entry name" value="dnaX_nterm"/>
    <property type="match status" value="1"/>
</dbReference>
<dbReference type="InterPro" id="IPR027417">
    <property type="entry name" value="P-loop_NTPase"/>
</dbReference>
<dbReference type="Gene3D" id="3.30.300.150">
    <property type="entry name" value="DNA polymerase III, tau subunit, domain V"/>
    <property type="match status" value="1"/>
</dbReference>
<dbReference type="NCBIfam" id="NF004046">
    <property type="entry name" value="PRK05563.1"/>
    <property type="match status" value="1"/>
</dbReference>
<dbReference type="AlphaFoldDB" id="A0A3B0WIA3"/>
<dbReference type="GO" id="GO:0003677">
    <property type="term" value="F:DNA binding"/>
    <property type="evidence" value="ECO:0007669"/>
    <property type="project" value="InterPro"/>
</dbReference>
<comment type="catalytic activity">
    <reaction evidence="11">
        <text>DNA(n) + a 2'-deoxyribonucleoside 5'-triphosphate = DNA(n+1) + diphosphate</text>
        <dbReference type="Rhea" id="RHEA:22508"/>
        <dbReference type="Rhea" id="RHEA-COMP:17339"/>
        <dbReference type="Rhea" id="RHEA-COMP:17340"/>
        <dbReference type="ChEBI" id="CHEBI:33019"/>
        <dbReference type="ChEBI" id="CHEBI:61560"/>
        <dbReference type="ChEBI" id="CHEBI:173112"/>
        <dbReference type="EC" id="2.7.7.7"/>
    </reaction>
</comment>
<dbReference type="SMART" id="SM00382">
    <property type="entry name" value="AAA"/>
    <property type="match status" value="1"/>
</dbReference>
<dbReference type="FunFam" id="1.20.272.10:FF:000003">
    <property type="entry name" value="DNA polymerase III subunit gamma/tau"/>
    <property type="match status" value="1"/>
</dbReference>
<dbReference type="Pfam" id="PF12169">
    <property type="entry name" value="DNA_pol3_gamma3"/>
    <property type="match status" value="1"/>
</dbReference>
<dbReference type="Gene3D" id="1.20.272.10">
    <property type="match status" value="1"/>
</dbReference>
<dbReference type="SUPFAM" id="SSF52540">
    <property type="entry name" value="P-loop containing nucleoside triphosphate hydrolases"/>
    <property type="match status" value="1"/>
</dbReference>
<dbReference type="InterPro" id="IPR050238">
    <property type="entry name" value="DNA_Rep/Repair_Clamp_Loader"/>
</dbReference>
<feature type="compositionally biased region" description="Polar residues" evidence="12">
    <location>
        <begin position="380"/>
        <end position="389"/>
    </location>
</feature>
<evidence type="ECO:0000256" key="9">
    <source>
        <dbReference type="ARBA" id="ARBA00022840"/>
    </source>
</evidence>
<dbReference type="Gene3D" id="3.40.50.300">
    <property type="entry name" value="P-loop containing nucleotide triphosphate hydrolases"/>
    <property type="match status" value="1"/>
</dbReference>
<evidence type="ECO:0000256" key="12">
    <source>
        <dbReference type="SAM" id="MobiDB-lite"/>
    </source>
</evidence>
<keyword evidence="9" id="KW-0067">ATP-binding</keyword>
<dbReference type="SUPFAM" id="SSF48019">
    <property type="entry name" value="post-AAA+ oligomerization domain-like"/>
    <property type="match status" value="1"/>
</dbReference>
<evidence type="ECO:0000256" key="4">
    <source>
        <dbReference type="ARBA" id="ARBA00022695"/>
    </source>
</evidence>
<reference evidence="14" key="1">
    <citation type="submission" date="2018-06" db="EMBL/GenBank/DDBJ databases">
        <authorList>
            <person name="Zhirakovskaya E."/>
        </authorList>
    </citation>
    <scope>NUCLEOTIDE SEQUENCE</scope>
</reference>
<gene>
    <name evidence="14" type="ORF">MNBD_GAMMA05-211</name>
</gene>
<dbReference type="InterPro" id="IPR045085">
    <property type="entry name" value="HLD_clamp_pol_III_gamma_tau"/>
</dbReference>